<evidence type="ECO:0000259" key="7">
    <source>
        <dbReference type="PROSITE" id="PS50110"/>
    </source>
</evidence>
<protein>
    <submittedName>
        <fullName evidence="8">CheY chemotaxis protein or a CheY-like REC (Receiver) domain</fullName>
    </submittedName>
</protein>
<dbReference type="InterPro" id="IPR039420">
    <property type="entry name" value="WalR-like"/>
</dbReference>
<dbReference type="InterPro" id="IPR011006">
    <property type="entry name" value="CheY-like_superfamily"/>
</dbReference>
<evidence type="ECO:0000256" key="5">
    <source>
        <dbReference type="ARBA" id="ARBA00023163"/>
    </source>
</evidence>
<keyword evidence="2" id="KW-0902">Two-component regulatory system</keyword>
<dbReference type="Gene3D" id="3.40.50.2300">
    <property type="match status" value="1"/>
</dbReference>
<dbReference type="CDD" id="cd00156">
    <property type="entry name" value="REC"/>
    <property type="match status" value="1"/>
</dbReference>
<keyword evidence="1 6" id="KW-0597">Phosphoprotein</keyword>
<reference evidence="8 9" key="1">
    <citation type="submission" date="2017-06" db="EMBL/GenBank/DDBJ databases">
        <authorList>
            <person name="Kim H.J."/>
            <person name="Triplett B.A."/>
        </authorList>
    </citation>
    <scope>NUCLEOTIDE SEQUENCE [LARGE SCALE GENOMIC DNA]</scope>
    <source>
        <strain evidence="8 9">DSM 8800</strain>
    </source>
</reference>
<dbReference type="Gene3D" id="3.30.450.40">
    <property type="match status" value="1"/>
</dbReference>
<gene>
    <name evidence="8" type="ORF">SAMN06264855_1023</name>
</gene>
<keyword evidence="5" id="KW-0804">Transcription</keyword>
<dbReference type="SUPFAM" id="SSF55785">
    <property type="entry name" value="PYP-like sensor domain (PAS domain)"/>
    <property type="match status" value="1"/>
</dbReference>
<feature type="domain" description="Response regulatory" evidence="7">
    <location>
        <begin position="27"/>
        <end position="144"/>
    </location>
</feature>
<name>A0A238V6S2_HALVU</name>
<dbReference type="GO" id="GO:0000156">
    <property type="term" value="F:phosphorelay response regulator activity"/>
    <property type="evidence" value="ECO:0007669"/>
    <property type="project" value="TreeGrafter"/>
</dbReference>
<dbReference type="GO" id="GO:0000976">
    <property type="term" value="F:transcription cis-regulatory region binding"/>
    <property type="evidence" value="ECO:0007669"/>
    <property type="project" value="TreeGrafter"/>
</dbReference>
<dbReference type="SMART" id="SM00448">
    <property type="entry name" value="REC"/>
    <property type="match status" value="1"/>
</dbReference>
<keyword evidence="3" id="KW-0805">Transcription regulation</keyword>
<dbReference type="SUPFAM" id="SSF52172">
    <property type="entry name" value="CheY-like"/>
    <property type="match status" value="1"/>
</dbReference>
<keyword evidence="9" id="KW-1185">Reference proteome</keyword>
<dbReference type="InterPro" id="IPR035965">
    <property type="entry name" value="PAS-like_dom_sf"/>
</dbReference>
<evidence type="ECO:0000256" key="6">
    <source>
        <dbReference type="PROSITE-ProRule" id="PRU00169"/>
    </source>
</evidence>
<dbReference type="GO" id="GO:0005829">
    <property type="term" value="C:cytosol"/>
    <property type="evidence" value="ECO:0007669"/>
    <property type="project" value="TreeGrafter"/>
</dbReference>
<dbReference type="AlphaFoldDB" id="A0A238V6S2"/>
<evidence type="ECO:0000256" key="1">
    <source>
        <dbReference type="ARBA" id="ARBA00022553"/>
    </source>
</evidence>
<organism evidence="8 9">
    <name type="scientific">Halorubrum vacuolatum</name>
    <name type="common">Natronobacterium vacuolatum</name>
    <dbReference type="NCBI Taxonomy" id="63740"/>
    <lineage>
        <taxon>Archaea</taxon>
        <taxon>Methanobacteriati</taxon>
        <taxon>Methanobacteriota</taxon>
        <taxon>Stenosarchaea group</taxon>
        <taxon>Halobacteria</taxon>
        <taxon>Halobacteriales</taxon>
        <taxon>Haloferacaceae</taxon>
        <taxon>Halorubrum</taxon>
    </lineage>
</organism>
<dbReference type="Pfam" id="PF00072">
    <property type="entry name" value="Response_reg"/>
    <property type="match status" value="1"/>
</dbReference>
<dbReference type="PROSITE" id="PS50110">
    <property type="entry name" value="RESPONSE_REGULATORY"/>
    <property type="match status" value="1"/>
</dbReference>
<dbReference type="Pfam" id="PF08448">
    <property type="entry name" value="PAS_4"/>
    <property type="match status" value="1"/>
</dbReference>
<dbReference type="InterPro" id="IPR001789">
    <property type="entry name" value="Sig_transdc_resp-reg_receiver"/>
</dbReference>
<dbReference type="InterPro" id="IPR029016">
    <property type="entry name" value="GAF-like_dom_sf"/>
</dbReference>
<sequence>MRDGIIRDDEAARAKLPIAKSGSRMAVLLYVDDDPAFLELVEAQLDRRLDDVAIETTTDASAVLTDLEGFGNVHCVLTDYDMSPLDGIELLEGIRSTAADLPVVLYTSRGSEAVASEAISAGVTDYVRKGGTSDHYDLLANRLRSAIDHYRTRREATALTRRQSRILRHTTERFLFLDRDWTIVDLNDRTAEVFGAENGDREALLGENFLDLAAGIVDDPEDNPFLTAYRFAMANDEPTEVVGRPEAKGEPGRWIEARVRPSPDGLAIFVRDVSYRERHRRRFRRLLREGSRFSDRETAAAVYRTVTDLATAELGFDGCAVFTSEEGRLVSVARSLGGSASDDAVAFDETAAAASRRHGRARRGGEDRPVPDADVAAPFTISVPLGDDGVVQVVSTERTVPDESDVELVELLADRAGTALDRIDRERLLVERNERIASLQAELQAGTKRPATRRS</sequence>
<dbReference type="GO" id="GO:0032993">
    <property type="term" value="C:protein-DNA complex"/>
    <property type="evidence" value="ECO:0007669"/>
    <property type="project" value="TreeGrafter"/>
</dbReference>
<dbReference type="PANTHER" id="PTHR48111:SF1">
    <property type="entry name" value="TWO-COMPONENT RESPONSE REGULATOR ORR33"/>
    <property type="match status" value="1"/>
</dbReference>
<evidence type="ECO:0000256" key="4">
    <source>
        <dbReference type="ARBA" id="ARBA00023125"/>
    </source>
</evidence>
<dbReference type="InterPro" id="IPR013656">
    <property type="entry name" value="PAS_4"/>
</dbReference>
<evidence type="ECO:0000313" key="9">
    <source>
        <dbReference type="Proteomes" id="UP000198397"/>
    </source>
</evidence>
<dbReference type="GO" id="GO:0006355">
    <property type="term" value="P:regulation of DNA-templated transcription"/>
    <property type="evidence" value="ECO:0007669"/>
    <property type="project" value="TreeGrafter"/>
</dbReference>
<dbReference type="PANTHER" id="PTHR48111">
    <property type="entry name" value="REGULATOR OF RPOS"/>
    <property type="match status" value="1"/>
</dbReference>
<evidence type="ECO:0000256" key="3">
    <source>
        <dbReference type="ARBA" id="ARBA00023015"/>
    </source>
</evidence>
<dbReference type="Gene3D" id="3.30.450.20">
    <property type="entry name" value="PAS domain"/>
    <property type="match status" value="1"/>
</dbReference>
<evidence type="ECO:0000256" key="2">
    <source>
        <dbReference type="ARBA" id="ARBA00023012"/>
    </source>
</evidence>
<keyword evidence="4" id="KW-0238">DNA-binding</keyword>
<evidence type="ECO:0000313" key="8">
    <source>
        <dbReference type="EMBL" id="SNR29938.1"/>
    </source>
</evidence>
<dbReference type="EMBL" id="FZNQ01000002">
    <property type="protein sequence ID" value="SNR29938.1"/>
    <property type="molecule type" value="Genomic_DNA"/>
</dbReference>
<dbReference type="SUPFAM" id="SSF55781">
    <property type="entry name" value="GAF domain-like"/>
    <property type="match status" value="1"/>
</dbReference>
<feature type="modified residue" description="4-aspartylphosphate" evidence="6">
    <location>
        <position position="79"/>
    </location>
</feature>
<dbReference type="Proteomes" id="UP000198397">
    <property type="component" value="Unassembled WGS sequence"/>
</dbReference>
<accession>A0A238V6S2</accession>
<proteinExistence type="predicted"/>